<gene>
    <name evidence="2" type="ORF">GA0070617_3428</name>
</gene>
<dbReference type="Proteomes" id="UP000198937">
    <property type="component" value="Unassembled WGS sequence"/>
</dbReference>
<accession>A0A1C6UTD9</accession>
<sequence length="167" mass="17457">MAGSTAHARARRGPGEGQATVRRVARGVAVVFLVVGVLGFVPGITSDVGGLRWAGHESGARLFGVFQVSVLHNLVHLLFGVAGLALARTAATARAYLLGGGAVYLVLWLYGLVVDHDSTANVLPVNTADNWLHLGLGAAMILLGLVTTRTGTRHQPRHGLDRSRGRG</sequence>
<protein>
    <recommendedName>
        <fullName evidence="4">DUF4383 domain-containing protein</fullName>
    </recommendedName>
</protein>
<evidence type="ECO:0000313" key="3">
    <source>
        <dbReference type="Proteomes" id="UP000198937"/>
    </source>
</evidence>
<reference evidence="2 3" key="1">
    <citation type="submission" date="2016-06" db="EMBL/GenBank/DDBJ databases">
        <authorList>
            <person name="Kjaerup R.B."/>
            <person name="Dalgaard T.S."/>
            <person name="Juul-Madsen H.R."/>
        </authorList>
    </citation>
    <scope>NUCLEOTIDE SEQUENCE [LARGE SCALE GENOMIC DNA]</scope>
    <source>
        <strain evidence="2 3">DSM 45577</strain>
    </source>
</reference>
<feature type="transmembrane region" description="Helical" evidence="1">
    <location>
        <begin position="131"/>
        <end position="148"/>
    </location>
</feature>
<dbReference type="Pfam" id="PF14325">
    <property type="entry name" value="DUF4383"/>
    <property type="match status" value="1"/>
</dbReference>
<evidence type="ECO:0000313" key="2">
    <source>
        <dbReference type="EMBL" id="SCL57079.1"/>
    </source>
</evidence>
<dbReference type="OrthoDB" id="572373at2"/>
<keyword evidence="1" id="KW-1133">Transmembrane helix</keyword>
<dbReference type="AlphaFoldDB" id="A0A1C6UTD9"/>
<keyword evidence="1" id="KW-0812">Transmembrane</keyword>
<name>A0A1C6UTD9_9ACTN</name>
<dbReference type="RefSeq" id="WP_091438961.1">
    <property type="nucleotide sequence ID" value="NZ_BMMJ01000018.1"/>
</dbReference>
<feature type="transmembrane region" description="Helical" evidence="1">
    <location>
        <begin position="64"/>
        <end position="86"/>
    </location>
</feature>
<keyword evidence="1" id="KW-0472">Membrane</keyword>
<evidence type="ECO:0008006" key="4">
    <source>
        <dbReference type="Google" id="ProtNLM"/>
    </source>
</evidence>
<organism evidence="2 3">
    <name type="scientific">Micromonospora yangpuensis</name>
    <dbReference type="NCBI Taxonomy" id="683228"/>
    <lineage>
        <taxon>Bacteria</taxon>
        <taxon>Bacillati</taxon>
        <taxon>Actinomycetota</taxon>
        <taxon>Actinomycetes</taxon>
        <taxon>Micromonosporales</taxon>
        <taxon>Micromonosporaceae</taxon>
        <taxon>Micromonospora</taxon>
    </lineage>
</organism>
<feature type="transmembrane region" description="Helical" evidence="1">
    <location>
        <begin position="93"/>
        <end position="111"/>
    </location>
</feature>
<dbReference type="EMBL" id="FMIA01000002">
    <property type="protein sequence ID" value="SCL57079.1"/>
    <property type="molecule type" value="Genomic_DNA"/>
</dbReference>
<evidence type="ECO:0000256" key="1">
    <source>
        <dbReference type="SAM" id="Phobius"/>
    </source>
</evidence>
<feature type="transmembrane region" description="Helical" evidence="1">
    <location>
        <begin position="24"/>
        <end position="44"/>
    </location>
</feature>
<keyword evidence="3" id="KW-1185">Reference proteome</keyword>
<dbReference type="STRING" id="683228.GA0070617_3428"/>
<proteinExistence type="predicted"/>